<keyword evidence="1" id="KW-1133">Transmembrane helix</keyword>
<proteinExistence type="predicted"/>
<feature type="transmembrane region" description="Helical" evidence="1">
    <location>
        <begin position="37"/>
        <end position="55"/>
    </location>
</feature>
<feature type="transmembrane region" description="Helical" evidence="1">
    <location>
        <begin position="106"/>
        <end position="139"/>
    </location>
</feature>
<keyword evidence="1" id="KW-0812">Transmembrane</keyword>
<dbReference type="AlphaFoldDB" id="A0A382F0A7"/>
<evidence type="ECO:0000256" key="1">
    <source>
        <dbReference type="SAM" id="Phobius"/>
    </source>
</evidence>
<sequence length="230" mass="25902">VNDQKKELPATLPLFGFLLAFVGMFLFVGIKMNNQISLANLSVLLGVFLSALSGYSLARPAAVGQAMRAFPRANAPGYVLILAATAWFLWNIKAEDMRDYREIKHWFYIGFGAVGIGSCIFLRDFLAVRGLAVFMLMLAKLMLDTQRIYMLEAPEADMSGWRLVFAVWAYIIIFMSMWMVISPWRMRDIMEWMLAKPVRLAAKGWFRLAFGILLIVLGLTVFAIPDAAAN</sequence>
<accession>A0A382F0A7</accession>
<feature type="transmembrane region" description="Helical" evidence="1">
    <location>
        <begin position="75"/>
        <end position="94"/>
    </location>
</feature>
<reference evidence="2" key="1">
    <citation type="submission" date="2018-05" db="EMBL/GenBank/DDBJ databases">
        <authorList>
            <person name="Lanie J.A."/>
            <person name="Ng W.-L."/>
            <person name="Kazmierczak K.M."/>
            <person name="Andrzejewski T.M."/>
            <person name="Davidsen T.M."/>
            <person name="Wayne K.J."/>
            <person name="Tettelin H."/>
            <person name="Glass J.I."/>
            <person name="Rusch D."/>
            <person name="Podicherti R."/>
            <person name="Tsui H.-C.T."/>
            <person name="Winkler M.E."/>
        </authorList>
    </citation>
    <scope>NUCLEOTIDE SEQUENCE</scope>
</reference>
<dbReference type="EMBL" id="UINC01047041">
    <property type="protein sequence ID" value="SVB55804.1"/>
    <property type="molecule type" value="Genomic_DNA"/>
</dbReference>
<evidence type="ECO:0000313" key="2">
    <source>
        <dbReference type="EMBL" id="SVB55804.1"/>
    </source>
</evidence>
<feature type="transmembrane region" description="Helical" evidence="1">
    <location>
        <begin position="205"/>
        <end position="224"/>
    </location>
</feature>
<feature type="non-terminal residue" evidence="2">
    <location>
        <position position="1"/>
    </location>
</feature>
<organism evidence="2">
    <name type="scientific">marine metagenome</name>
    <dbReference type="NCBI Taxonomy" id="408172"/>
    <lineage>
        <taxon>unclassified sequences</taxon>
        <taxon>metagenomes</taxon>
        <taxon>ecological metagenomes</taxon>
    </lineage>
</organism>
<feature type="transmembrane region" description="Helical" evidence="1">
    <location>
        <begin position="12"/>
        <end position="30"/>
    </location>
</feature>
<feature type="transmembrane region" description="Helical" evidence="1">
    <location>
        <begin position="159"/>
        <end position="184"/>
    </location>
</feature>
<name>A0A382F0A7_9ZZZZ</name>
<keyword evidence="1" id="KW-0472">Membrane</keyword>
<protein>
    <submittedName>
        <fullName evidence="2">Uncharacterized protein</fullName>
    </submittedName>
</protein>
<gene>
    <name evidence="2" type="ORF">METZ01_LOCUS208658</name>
</gene>